<sequence length="106" mass="11694">MFSNTKLPQGSVDRDAYVVCVLEQLHRALNQRDVFAAPSNRWADPRAGLLDGPRWEAMRTEPPGESGTCSGIRDQPGKGRPNGADDGLRRRGPNVGRCCPAFYRPE</sequence>
<name>A0ABP6SD65_9ACTN</name>
<evidence type="ECO:0000313" key="3">
    <source>
        <dbReference type="Proteomes" id="UP001499990"/>
    </source>
</evidence>
<accession>A0ABP6SD65</accession>
<evidence type="ECO:0000256" key="1">
    <source>
        <dbReference type="SAM" id="MobiDB-lite"/>
    </source>
</evidence>
<keyword evidence="3" id="KW-1185">Reference proteome</keyword>
<feature type="region of interest" description="Disordered" evidence="1">
    <location>
        <begin position="59"/>
        <end position="96"/>
    </location>
</feature>
<reference evidence="3" key="1">
    <citation type="journal article" date="2019" name="Int. J. Syst. Evol. Microbiol.">
        <title>The Global Catalogue of Microorganisms (GCM) 10K type strain sequencing project: providing services to taxonomists for standard genome sequencing and annotation.</title>
        <authorList>
            <consortium name="The Broad Institute Genomics Platform"/>
            <consortium name="The Broad Institute Genome Sequencing Center for Infectious Disease"/>
            <person name="Wu L."/>
            <person name="Ma J."/>
        </authorList>
    </citation>
    <scope>NUCLEOTIDE SEQUENCE [LARGE SCALE GENOMIC DNA]</scope>
    <source>
        <strain evidence="3">JCM 9651</strain>
    </source>
</reference>
<proteinExistence type="predicted"/>
<gene>
    <name evidence="2" type="ORF">GCM10020367_34530</name>
</gene>
<protein>
    <submittedName>
        <fullName evidence="2">Uncharacterized protein</fullName>
    </submittedName>
</protein>
<dbReference type="Proteomes" id="UP001499990">
    <property type="component" value="Unassembled WGS sequence"/>
</dbReference>
<organism evidence="2 3">
    <name type="scientific">Streptomyces sannanensis</name>
    <dbReference type="NCBI Taxonomy" id="285536"/>
    <lineage>
        <taxon>Bacteria</taxon>
        <taxon>Bacillati</taxon>
        <taxon>Actinomycetota</taxon>
        <taxon>Actinomycetes</taxon>
        <taxon>Kitasatosporales</taxon>
        <taxon>Streptomycetaceae</taxon>
        <taxon>Streptomyces</taxon>
    </lineage>
</organism>
<dbReference type="EMBL" id="BAAAYL010000001">
    <property type="protein sequence ID" value="GAA3373674.1"/>
    <property type="molecule type" value="Genomic_DNA"/>
</dbReference>
<comment type="caution">
    <text evidence="2">The sequence shown here is derived from an EMBL/GenBank/DDBJ whole genome shotgun (WGS) entry which is preliminary data.</text>
</comment>
<evidence type="ECO:0000313" key="2">
    <source>
        <dbReference type="EMBL" id="GAA3373674.1"/>
    </source>
</evidence>